<name>A0ABR0NXY3_GOSAR</name>
<reference evidence="1 2" key="1">
    <citation type="submission" date="2023-03" db="EMBL/GenBank/DDBJ databases">
        <title>WGS of Gossypium arboreum.</title>
        <authorList>
            <person name="Yu D."/>
        </authorList>
    </citation>
    <scope>NUCLEOTIDE SEQUENCE [LARGE SCALE GENOMIC DNA]</scope>
    <source>
        <tissue evidence="1">Leaf</tissue>
    </source>
</reference>
<dbReference type="Proteomes" id="UP001358586">
    <property type="component" value="Chromosome 8"/>
</dbReference>
<comment type="caution">
    <text evidence="1">The sequence shown here is derived from an EMBL/GenBank/DDBJ whole genome shotgun (WGS) entry which is preliminary data.</text>
</comment>
<evidence type="ECO:0000313" key="1">
    <source>
        <dbReference type="EMBL" id="KAK5811189.1"/>
    </source>
</evidence>
<organism evidence="1 2">
    <name type="scientific">Gossypium arboreum</name>
    <name type="common">Tree cotton</name>
    <name type="synonym">Gossypium nanking</name>
    <dbReference type="NCBI Taxonomy" id="29729"/>
    <lineage>
        <taxon>Eukaryota</taxon>
        <taxon>Viridiplantae</taxon>
        <taxon>Streptophyta</taxon>
        <taxon>Embryophyta</taxon>
        <taxon>Tracheophyta</taxon>
        <taxon>Spermatophyta</taxon>
        <taxon>Magnoliopsida</taxon>
        <taxon>eudicotyledons</taxon>
        <taxon>Gunneridae</taxon>
        <taxon>Pentapetalae</taxon>
        <taxon>rosids</taxon>
        <taxon>malvids</taxon>
        <taxon>Malvales</taxon>
        <taxon>Malvaceae</taxon>
        <taxon>Malvoideae</taxon>
        <taxon>Gossypium</taxon>
    </lineage>
</organism>
<proteinExistence type="predicted"/>
<sequence length="91" mass="10437">MVAATIFTSSSRRSYTFPLVTRWSFGPSYLGLPKQLKDIQQLLDQRSEADMAYANPTIVECIPLKELVNWSMWDAKVPLVVNTMMEMYESV</sequence>
<evidence type="ECO:0000313" key="2">
    <source>
        <dbReference type="Proteomes" id="UP001358586"/>
    </source>
</evidence>
<accession>A0ABR0NXY3</accession>
<keyword evidence="2" id="KW-1185">Reference proteome</keyword>
<dbReference type="EMBL" id="JARKNE010000008">
    <property type="protein sequence ID" value="KAK5811189.1"/>
    <property type="molecule type" value="Genomic_DNA"/>
</dbReference>
<protein>
    <submittedName>
        <fullName evidence="1">Uncharacterized protein</fullName>
    </submittedName>
</protein>
<gene>
    <name evidence="1" type="ORF">PVK06_026512</name>
</gene>